<comment type="caution">
    <text evidence="2">The sequence shown here is derived from an EMBL/GenBank/DDBJ whole genome shotgun (WGS) entry which is preliminary data.</text>
</comment>
<dbReference type="EMBL" id="JACVXD010000006">
    <property type="protein sequence ID" value="MBD0824669.1"/>
    <property type="molecule type" value="Genomic_DNA"/>
</dbReference>
<dbReference type="Gene3D" id="2.160.20.120">
    <property type="match status" value="1"/>
</dbReference>
<reference evidence="2 3" key="1">
    <citation type="journal article" date="2018" name="J. Microbiol.">
        <title>Aestuariibaculum marinum sp. nov., a marine bacterium isolated from seawater in South Korea.</title>
        <authorList>
            <person name="Choi J."/>
            <person name="Lee D."/>
            <person name="Jang J.H."/>
            <person name="Cha S."/>
            <person name="Seo T."/>
        </authorList>
    </citation>
    <scope>NUCLEOTIDE SEQUENCE [LARGE SCALE GENOMIC DNA]</scope>
    <source>
        <strain evidence="2 3">IP7</strain>
    </source>
</reference>
<protein>
    <submittedName>
        <fullName evidence="2">DUF2807 domain-containing protein</fullName>
    </submittedName>
</protein>
<evidence type="ECO:0000259" key="1">
    <source>
        <dbReference type="Pfam" id="PF10988"/>
    </source>
</evidence>
<dbReference type="Proteomes" id="UP000621516">
    <property type="component" value="Unassembled WGS sequence"/>
</dbReference>
<dbReference type="InterPro" id="IPR021255">
    <property type="entry name" value="DUF2807"/>
</dbReference>
<dbReference type="PROSITE" id="PS51257">
    <property type="entry name" value="PROKAR_LIPOPROTEIN"/>
    <property type="match status" value="1"/>
</dbReference>
<gene>
    <name evidence="2" type="ORF">ICJ85_11650</name>
</gene>
<organism evidence="2 3">
    <name type="scientific">Aestuariibaculum marinum</name>
    <dbReference type="NCBI Taxonomy" id="2683592"/>
    <lineage>
        <taxon>Bacteria</taxon>
        <taxon>Pseudomonadati</taxon>
        <taxon>Bacteroidota</taxon>
        <taxon>Flavobacteriia</taxon>
        <taxon>Flavobacteriales</taxon>
        <taxon>Flavobacteriaceae</taxon>
    </lineage>
</organism>
<dbReference type="AlphaFoldDB" id="A0A8J6U6C9"/>
<evidence type="ECO:0000313" key="2">
    <source>
        <dbReference type="EMBL" id="MBD0824669.1"/>
    </source>
</evidence>
<sequence length="248" mass="27451">MKNYLYIFALIFVFACDSENAGDCFQKTGAIIQQEFTVDVFTKILVNRDIELVVKQGAEQKIVVETGENLITDVEAVVDNGQLILTDNNTCNYVRDYGVTKVYVTSPNITEIRSSTQYDISSDGVLTYPGLTLLSESFNAPDTFTSANFKLEVNNSTLRVVFNNASNCYISGQTNNLNVTFASGTSRFEGENLIAQDVTIWNRSSNDMILNPQQSIKGKISGVGDVIAVTKPDIIDVVEEYKGRLIFK</sequence>
<feature type="domain" description="Putative auto-transporter adhesin head GIN" evidence="1">
    <location>
        <begin position="41"/>
        <end position="231"/>
    </location>
</feature>
<keyword evidence="3" id="KW-1185">Reference proteome</keyword>
<accession>A0A8J6U6C9</accession>
<evidence type="ECO:0000313" key="3">
    <source>
        <dbReference type="Proteomes" id="UP000621516"/>
    </source>
</evidence>
<dbReference type="Pfam" id="PF10988">
    <property type="entry name" value="DUF2807"/>
    <property type="match status" value="1"/>
</dbReference>
<name>A0A8J6U6C9_9FLAO</name>
<dbReference type="RefSeq" id="WP_188223965.1">
    <property type="nucleotide sequence ID" value="NZ_JACVXD010000006.1"/>
</dbReference>
<proteinExistence type="predicted"/>